<organism evidence="1 2">
    <name type="scientific">Algoriphagus alkaliphilus</name>
    <dbReference type="NCBI Taxonomy" id="279824"/>
    <lineage>
        <taxon>Bacteria</taxon>
        <taxon>Pseudomonadati</taxon>
        <taxon>Bacteroidota</taxon>
        <taxon>Cytophagia</taxon>
        <taxon>Cytophagales</taxon>
        <taxon>Cyclobacteriaceae</taxon>
        <taxon>Algoriphagus</taxon>
    </lineage>
</organism>
<name>A0A1G5V8B3_9BACT</name>
<protein>
    <submittedName>
        <fullName evidence="1">Uncharacterized protein</fullName>
    </submittedName>
</protein>
<dbReference type="RefSeq" id="WP_139183543.1">
    <property type="nucleotide sequence ID" value="NZ_FMXE01000003.1"/>
</dbReference>
<dbReference type="STRING" id="279824.SAMN03080617_00345"/>
<gene>
    <name evidence="1" type="ORF">SAMN03080617_00345</name>
</gene>
<evidence type="ECO:0000313" key="2">
    <source>
        <dbReference type="Proteomes" id="UP000198756"/>
    </source>
</evidence>
<sequence length="177" mass="20190">MNEFELGRIIENISSRLEKLETSLMNFENSDALVEETVEDCFTVELTPDSIERLENNFIVRMDDNTLAPRIFLTGQKTTGRDREGRWGRYSGTVWLQDNVGRNLVWFYIETGSDNICNLLYPNFASGRGAHMEARNTHVCRFGWRGLWRPGQGGASSWGRLVDSRGSGWICRWGAGC</sequence>
<proteinExistence type="predicted"/>
<dbReference type="AlphaFoldDB" id="A0A1G5V8B3"/>
<keyword evidence="2" id="KW-1185">Reference proteome</keyword>
<reference evidence="2" key="1">
    <citation type="submission" date="2016-10" db="EMBL/GenBank/DDBJ databases">
        <authorList>
            <person name="Varghese N."/>
            <person name="Submissions S."/>
        </authorList>
    </citation>
    <scope>NUCLEOTIDE SEQUENCE [LARGE SCALE GENOMIC DNA]</scope>
    <source>
        <strain evidence="2">DSM 22703</strain>
    </source>
</reference>
<dbReference type="Proteomes" id="UP000198756">
    <property type="component" value="Unassembled WGS sequence"/>
</dbReference>
<accession>A0A1G5V8B3</accession>
<evidence type="ECO:0000313" key="1">
    <source>
        <dbReference type="EMBL" id="SDA42123.1"/>
    </source>
</evidence>
<dbReference type="EMBL" id="FMXE01000003">
    <property type="protein sequence ID" value="SDA42123.1"/>
    <property type="molecule type" value="Genomic_DNA"/>
</dbReference>